<comment type="caution">
    <text evidence="3">The sequence shown here is derived from an EMBL/GenBank/DDBJ whole genome shotgun (WGS) entry which is preliminary data.</text>
</comment>
<evidence type="ECO:0000256" key="2">
    <source>
        <dbReference type="SAM" id="SignalP"/>
    </source>
</evidence>
<feature type="chain" id="PRO_5039378939" description="DUF3558 domain-containing protein" evidence="2">
    <location>
        <begin position="18"/>
        <end position="176"/>
    </location>
</feature>
<organism evidence="3 4">
    <name type="scientific">Lentzea alba</name>
    <dbReference type="NCBI Taxonomy" id="2714351"/>
    <lineage>
        <taxon>Bacteria</taxon>
        <taxon>Bacillati</taxon>
        <taxon>Actinomycetota</taxon>
        <taxon>Actinomycetes</taxon>
        <taxon>Pseudonocardiales</taxon>
        <taxon>Pseudonocardiaceae</taxon>
        <taxon>Lentzea</taxon>
    </lineage>
</organism>
<feature type="region of interest" description="Disordered" evidence="1">
    <location>
        <begin position="19"/>
        <end position="43"/>
    </location>
</feature>
<feature type="compositionally biased region" description="Low complexity" evidence="1">
    <location>
        <begin position="19"/>
        <end position="40"/>
    </location>
</feature>
<accession>A0A7C9VUG9</accession>
<reference evidence="3 4" key="1">
    <citation type="submission" date="2020-03" db="EMBL/GenBank/DDBJ databases">
        <title>Isolation and identification of active actinomycetes.</title>
        <authorList>
            <person name="Sun X."/>
        </authorList>
    </citation>
    <scope>NUCLEOTIDE SEQUENCE [LARGE SCALE GENOMIC DNA]</scope>
    <source>
        <strain evidence="3 4">NEAU-D13</strain>
    </source>
</reference>
<protein>
    <recommendedName>
        <fullName evidence="5">DUF3558 domain-containing protein</fullName>
    </recommendedName>
</protein>
<feature type="signal peptide" evidence="2">
    <location>
        <begin position="1"/>
        <end position="17"/>
    </location>
</feature>
<evidence type="ECO:0000256" key="1">
    <source>
        <dbReference type="SAM" id="MobiDB-lite"/>
    </source>
</evidence>
<evidence type="ECO:0000313" key="3">
    <source>
        <dbReference type="EMBL" id="NGY58317.1"/>
    </source>
</evidence>
<gene>
    <name evidence="3" type="ORF">G7043_05135</name>
</gene>
<keyword evidence="4" id="KW-1185">Reference proteome</keyword>
<proteinExistence type="predicted"/>
<dbReference type="EMBL" id="JAAMPJ010000001">
    <property type="protein sequence ID" value="NGY58317.1"/>
    <property type="molecule type" value="Genomic_DNA"/>
</dbReference>
<dbReference type="AlphaFoldDB" id="A0A7C9VUG9"/>
<evidence type="ECO:0008006" key="5">
    <source>
        <dbReference type="Google" id="ProtNLM"/>
    </source>
</evidence>
<dbReference type="Proteomes" id="UP000481360">
    <property type="component" value="Unassembled WGS sequence"/>
</dbReference>
<sequence length="176" mass="18345">MKRYLPLLLLLTGCAAAPVTSTPSTTSATTTTTTVATTSPRIDTPRKLPADPCLLLSAEDFDSPLADPPAPYPDLPRSCAFREGTGAESDLLVLVVFADAYAKPENARESLIGDGHSAAVSFAVAPGITECTYLVAVNATESYKVIASLRNATSGDQVSAIALGKAQRAFKRLVTS</sequence>
<dbReference type="RefSeq" id="WP_166044347.1">
    <property type="nucleotide sequence ID" value="NZ_JAAMPJ010000001.1"/>
</dbReference>
<name>A0A7C9VUG9_9PSEU</name>
<keyword evidence="2" id="KW-0732">Signal</keyword>
<evidence type="ECO:0000313" key="4">
    <source>
        <dbReference type="Proteomes" id="UP000481360"/>
    </source>
</evidence>